<evidence type="ECO:0000256" key="1">
    <source>
        <dbReference type="SAM" id="MobiDB-lite"/>
    </source>
</evidence>
<proteinExistence type="predicted"/>
<evidence type="ECO:0000313" key="2">
    <source>
        <dbReference type="EMBL" id="KAF2140315.1"/>
    </source>
</evidence>
<organism evidence="2 3">
    <name type="scientific">Aplosporella prunicola CBS 121167</name>
    <dbReference type="NCBI Taxonomy" id="1176127"/>
    <lineage>
        <taxon>Eukaryota</taxon>
        <taxon>Fungi</taxon>
        <taxon>Dikarya</taxon>
        <taxon>Ascomycota</taxon>
        <taxon>Pezizomycotina</taxon>
        <taxon>Dothideomycetes</taxon>
        <taxon>Dothideomycetes incertae sedis</taxon>
        <taxon>Botryosphaeriales</taxon>
        <taxon>Aplosporellaceae</taxon>
        <taxon>Aplosporella</taxon>
    </lineage>
</organism>
<name>A0A6A6BAL9_9PEZI</name>
<sequence>MASVDDHSSKLILSRDILRRVVTILTLKGGHEDDCSMIKKQYIKPSKRYGQPVSVNDGEEYEVLKRLHELAVEYDGTLRKQGDLIASVESQQPLGFSDAMPLQSDKVVSTQAHMEDTFQVDKEVDSVQGSQSISDGQSVGSFDSCQPEVSPAPSTPQNGPGSISPRDKSDGGLPLDMPTEKRQHQHNKLGSSDSDASPPLQISNTTVSFEATITTNDGSSSKVPFSFRDMTQTLENIAAYVDWKNSASGMHCNVDFNSFISIRKFTSETSSALVVRRGLGDE</sequence>
<dbReference type="EMBL" id="ML995490">
    <property type="protein sequence ID" value="KAF2140315.1"/>
    <property type="molecule type" value="Genomic_DNA"/>
</dbReference>
<evidence type="ECO:0000313" key="3">
    <source>
        <dbReference type="Proteomes" id="UP000799438"/>
    </source>
</evidence>
<accession>A0A6A6BAL9</accession>
<feature type="compositionally biased region" description="Polar residues" evidence="1">
    <location>
        <begin position="127"/>
        <end position="144"/>
    </location>
</feature>
<dbReference type="GeneID" id="54301762"/>
<dbReference type="OrthoDB" id="3940641at2759"/>
<gene>
    <name evidence="2" type="ORF">K452DRAFT_319821</name>
</gene>
<dbReference type="Proteomes" id="UP000799438">
    <property type="component" value="Unassembled WGS sequence"/>
</dbReference>
<reference evidence="2" key="1">
    <citation type="journal article" date="2020" name="Stud. Mycol.">
        <title>101 Dothideomycetes genomes: a test case for predicting lifestyles and emergence of pathogens.</title>
        <authorList>
            <person name="Haridas S."/>
            <person name="Albert R."/>
            <person name="Binder M."/>
            <person name="Bloem J."/>
            <person name="Labutti K."/>
            <person name="Salamov A."/>
            <person name="Andreopoulos B."/>
            <person name="Baker S."/>
            <person name="Barry K."/>
            <person name="Bills G."/>
            <person name="Bluhm B."/>
            <person name="Cannon C."/>
            <person name="Castanera R."/>
            <person name="Culley D."/>
            <person name="Daum C."/>
            <person name="Ezra D."/>
            <person name="Gonzalez J."/>
            <person name="Henrissat B."/>
            <person name="Kuo A."/>
            <person name="Liang C."/>
            <person name="Lipzen A."/>
            <person name="Lutzoni F."/>
            <person name="Magnuson J."/>
            <person name="Mondo S."/>
            <person name="Nolan M."/>
            <person name="Ohm R."/>
            <person name="Pangilinan J."/>
            <person name="Park H.-J."/>
            <person name="Ramirez L."/>
            <person name="Alfaro M."/>
            <person name="Sun H."/>
            <person name="Tritt A."/>
            <person name="Yoshinaga Y."/>
            <person name="Zwiers L.-H."/>
            <person name="Turgeon B."/>
            <person name="Goodwin S."/>
            <person name="Spatafora J."/>
            <person name="Crous P."/>
            <person name="Grigoriev I."/>
        </authorList>
    </citation>
    <scope>NUCLEOTIDE SEQUENCE</scope>
    <source>
        <strain evidence="2">CBS 121167</strain>
    </source>
</reference>
<protein>
    <submittedName>
        <fullName evidence="2">Uncharacterized protein</fullName>
    </submittedName>
</protein>
<dbReference type="RefSeq" id="XP_033396028.1">
    <property type="nucleotide sequence ID" value="XM_033544266.1"/>
</dbReference>
<dbReference type="AlphaFoldDB" id="A0A6A6BAL9"/>
<keyword evidence="3" id="KW-1185">Reference proteome</keyword>
<feature type="region of interest" description="Disordered" evidence="1">
    <location>
        <begin position="123"/>
        <end position="200"/>
    </location>
</feature>
<feature type="compositionally biased region" description="Polar residues" evidence="1">
    <location>
        <begin position="188"/>
        <end position="200"/>
    </location>
</feature>